<organism evidence="1 2">
    <name type="scientific">Thalassiosira oceanica</name>
    <name type="common">Marine diatom</name>
    <dbReference type="NCBI Taxonomy" id="159749"/>
    <lineage>
        <taxon>Eukaryota</taxon>
        <taxon>Sar</taxon>
        <taxon>Stramenopiles</taxon>
        <taxon>Ochrophyta</taxon>
        <taxon>Bacillariophyta</taxon>
        <taxon>Coscinodiscophyceae</taxon>
        <taxon>Thalassiosirophycidae</taxon>
        <taxon>Thalassiosirales</taxon>
        <taxon>Thalassiosiraceae</taxon>
        <taxon>Thalassiosira</taxon>
    </lineage>
</organism>
<dbReference type="EMBL" id="AGNL01024365">
    <property type="protein sequence ID" value="EJK58723.1"/>
    <property type="molecule type" value="Genomic_DNA"/>
</dbReference>
<comment type="caution">
    <text evidence="1">The sequence shown here is derived from an EMBL/GenBank/DDBJ whole genome shotgun (WGS) entry which is preliminary data.</text>
</comment>
<protein>
    <submittedName>
        <fullName evidence="1">Uncharacterized protein</fullName>
    </submittedName>
</protein>
<sequence>KLLTGDLIHLRYYLLIWLGGCEVTARPETRLRTIFHGGSYSS</sequence>
<feature type="non-terminal residue" evidence="1">
    <location>
        <position position="1"/>
    </location>
</feature>
<proteinExistence type="predicted"/>
<reference evidence="1 2" key="1">
    <citation type="journal article" date="2012" name="Genome Biol.">
        <title>Genome and low-iron response of an oceanic diatom adapted to chronic iron limitation.</title>
        <authorList>
            <person name="Lommer M."/>
            <person name="Specht M."/>
            <person name="Roy A.S."/>
            <person name="Kraemer L."/>
            <person name="Andreson R."/>
            <person name="Gutowska M.A."/>
            <person name="Wolf J."/>
            <person name="Bergner S.V."/>
            <person name="Schilhabel M.B."/>
            <person name="Klostermeier U.C."/>
            <person name="Beiko R.G."/>
            <person name="Rosenstiel P."/>
            <person name="Hippler M."/>
            <person name="Laroche J."/>
        </authorList>
    </citation>
    <scope>NUCLEOTIDE SEQUENCE [LARGE SCALE GENOMIC DNA]</scope>
    <source>
        <strain evidence="1 2">CCMP1005</strain>
    </source>
</reference>
<name>K0RYA5_THAOC</name>
<dbReference type="AlphaFoldDB" id="K0RYA5"/>
<evidence type="ECO:0000313" key="2">
    <source>
        <dbReference type="Proteomes" id="UP000266841"/>
    </source>
</evidence>
<accession>K0RYA5</accession>
<evidence type="ECO:0000313" key="1">
    <source>
        <dbReference type="EMBL" id="EJK58723.1"/>
    </source>
</evidence>
<gene>
    <name evidence="1" type="ORF">THAOC_21124</name>
</gene>
<keyword evidence="2" id="KW-1185">Reference proteome</keyword>
<dbReference type="Proteomes" id="UP000266841">
    <property type="component" value="Unassembled WGS sequence"/>
</dbReference>